<dbReference type="EMBL" id="JAKZEL010000016">
    <property type="protein sequence ID" value="KAI4536398.1"/>
    <property type="molecule type" value="Genomic_DNA"/>
</dbReference>
<name>A0AAD4Y6R8_OVIAM</name>
<proteinExistence type="predicted"/>
<sequence>MSCSVDVSQTCACGSVPRGTGPNYVCIYVGVCQSVAVYKTHVELQIPVHTLVYICTYKHTEGISTISPKYCTYLQQECKRKYFQYIYLEQILIIIRVMPLMDESTAM</sequence>
<comment type="caution">
    <text evidence="1">The sequence shown here is derived from an EMBL/GenBank/DDBJ whole genome shotgun (WGS) entry which is preliminary data.</text>
</comment>
<dbReference type="AlphaFoldDB" id="A0AAD4Y6R8"/>
<organism evidence="1 2">
    <name type="scientific">Ovis ammon polii</name>
    <dbReference type="NCBI Taxonomy" id="230172"/>
    <lineage>
        <taxon>Eukaryota</taxon>
        <taxon>Metazoa</taxon>
        <taxon>Chordata</taxon>
        <taxon>Craniata</taxon>
        <taxon>Vertebrata</taxon>
        <taxon>Euteleostomi</taxon>
        <taxon>Mammalia</taxon>
        <taxon>Eutheria</taxon>
        <taxon>Laurasiatheria</taxon>
        <taxon>Artiodactyla</taxon>
        <taxon>Ruminantia</taxon>
        <taxon>Pecora</taxon>
        <taxon>Bovidae</taxon>
        <taxon>Caprinae</taxon>
        <taxon>Ovis</taxon>
    </lineage>
</organism>
<accession>A0AAD4Y6R8</accession>
<evidence type="ECO:0000313" key="2">
    <source>
        <dbReference type="Proteomes" id="UP001214576"/>
    </source>
</evidence>
<reference evidence="1" key="1">
    <citation type="submission" date="2022-03" db="EMBL/GenBank/DDBJ databases">
        <title>Genomic analyses of argali, domestic sheep and their hybrids provide insights into chromosomal evolution, heterosis and genetic basis of agronomic traits.</title>
        <authorList>
            <person name="Li M."/>
        </authorList>
    </citation>
    <scope>NUCLEOTIDE SEQUENCE</scope>
    <source>
        <strain evidence="1">CAU-MHL-2022a</strain>
        <tissue evidence="1">Skin</tissue>
    </source>
</reference>
<protein>
    <submittedName>
        <fullName evidence="1">Uncharacterized protein</fullName>
    </submittedName>
</protein>
<dbReference type="Proteomes" id="UP001214576">
    <property type="component" value="Unassembled WGS sequence"/>
</dbReference>
<evidence type="ECO:0000313" key="1">
    <source>
        <dbReference type="EMBL" id="KAI4536398.1"/>
    </source>
</evidence>
<gene>
    <name evidence="1" type="ORF">MG293_013790</name>
</gene>
<keyword evidence="2" id="KW-1185">Reference proteome</keyword>